<evidence type="ECO:0000256" key="1">
    <source>
        <dbReference type="ARBA" id="ARBA00010884"/>
    </source>
</evidence>
<reference evidence="5 6" key="1">
    <citation type="journal article" date="2013" name="Mar. Genomics">
        <title>Expression of sulfatases in Rhodopirellula baltica and the diversity of sulfatases in the genus Rhodopirellula.</title>
        <authorList>
            <person name="Wegner C.E."/>
            <person name="Richter-Heitmann T."/>
            <person name="Klindworth A."/>
            <person name="Klockow C."/>
            <person name="Richter M."/>
            <person name="Achstetter T."/>
            <person name="Glockner F.O."/>
            <person name="Harder J."/>
        </authorList>
    </citation>
    <scope>NUCLEOTIDE SEQUENCE [LARGE SCALE GENOMIC DNA]</scope>
    <source>
        <strain evidence="5 6">SM41</strain>
    </source>
</reference>
<feature type="active site" description="Charge relay system" evidence="2">
    <location>
        <position position="337"/>
    </location>
</feature>
<dbReference type="GO" id="GO:0047372">
    <property type="term" value="F:monoacylglycerol lipase activity"/>
    <property type="evidence" value="ECO:0007669"/>
    <property type="project" value="TreeGrafter"/>
</dbReference>
<dbReference type="Proteomes" id="UP000011885">
    <property type="component" value="Unassembled WGS sequence"/>
</dbReference>
<dbReference type="GO" id="GO:0034338">
    <property type="term" value="F:short-chain carboxylesterase activity"/>
    <property type="evidence" value="ECO:0007669"/>
    <property type="project" value="TreeGrafter"/>
</dbReference>
<dbReference type="EMBL" id="ANOH01000202">
    <property type="protein sequence ID" value="EMI55694.1"/>
    <property type="molecule type" value="Genomic_DNA"/>
</dbReference>
<dbReference type="Gene3D" id="3.40.50.1820">
    <property type="entry name" value="alpha/beta hydrolase"/>
    <property type="match status" value="1"/>
</dbReference>
<keyword evidence="6" id="KW-1185">Reference proteome</keyword>
<comment type="similarity">
    <text evidence="1">Belongs to the AB hydrolase superfamily. AB hydrolase 4 family.</text>
</comment>
<dbReference type="PANTHER" id="PTHR10794">
    <property type="entry name" value="ABHYDROLASE DOMAIN-CONTAINING PROTEIN"/>
    <property type="match status" value="1"/>
</dbReference>
<feature type="active site" description="Charge relay system" evidence="2">
    <location>
        <position position="169"/>
    </location>
</feature>
<evidence type="ECO:0000256" key="3">
    <source>
        <dbReference type="SAM" id="MobiDB-lite"/>
    </source>
</evidence>
<feature type="region of interest" description="Disordered" evidence="3">
    <location>
        <begin position="317"/>
        <end position="338"/>
    </location>
</feature>
<dbReference type="PIRSF" id="PIRSF005211">
    <property type="entry name" value="Ab_hydro_YheT"/>
    <property type="match status" value="1"/>
</dbReference>
<feature type="domain" description="AB hydrolase-1" evidence="4">
    <location>
        <begin position="89"/>
        <end position="344"/>
    </location>
</feature>
<accession>M5U364</accession>
<protein>
    <submittedName>
        <fullName evidence="5">Alpha/beta hydrolase fold protein</fullName>
    </submittedName>
</protein>
<dbReference type="Pfam" id="PF12697">
    <property type="entry name" value="Abhydrolase_6"/>
    <property type="match status" value="1"/>
</dbReference>
<dbReference type="PANTHER" id="PTHR10794:SF94">
    <property type="entry name" value="ESTERASE YHET-RELATED"/>
    <property type="match status" value="1"/>
</dbReference>
<evidence type="ECO:0000313" key="6">
    <source>
        <dbReference type="Proteomes" id="UP000011885"/>
    </source>
</evidence>
<dbReference type="SUPFAM" id="SSF53474">
    <property type="entry name" value="alpha/beta-Hydrolases"/>
    <property type="match status" value="1"/>
</dbReference>
<dbReference type="InterPro" id="IPR000073">
    <property type="entry name" value="AB_hydrolase_1"/>
</dbReference>
<proteinExistence type="inferred from homology"/>
<dbReference type="AlphaFoldDB" id="M5U364"/>
<evidence type="ECO:0000256" key="2">
    <source>
        <dbReference type="PIRSR" id="PIRSR005211-1"/>
    </source>
</evidence>
<feature type="active site" description="Charge relay system" evidence="2">
    <location>
        <position position="302"/>
    </location>
</feature>
<dbReference type="InterPro" id="IPR050960">
    <property type="entry name" value="AB_hydrolase_4_sf"/>
</dbReference>
<gene>
    <name evidence="5" type="ORF">RSSM_02866</name>
</gene>
<dbReference type="InterPro" id="IPR012020">
    <property type="entry name" value="ABHD4"/>
</dbReference>
<comment type="caution">
    <text evidence="5">The sequence shown here is derived from an EMBL/GenBank/DDBJ whole genome shotgun (WGS) entry which is preliminary data.</text>
</comment>
<dbReference type="InterPro" id="IPR029058">
    <property type="entry name" value="AB_hydrolase_fold"/>
</dbReference>
<keyword evidence="5" id="KW-0378">Hydrolase</keyword>
<evidence type="ECO:0000259" key="4">
    <source>
        <dbReference type="Pfam" id="PF12697"/>
    </source>
</evidence>
<dbReference type="PATRIC" id="fig|1263870.3.peg.3047"/>
<name>M5U364_9BACT</name>
<evidence type="ECO:0000313" key="5">
    <source>
        <dbReference type="EMBL" id="EMI55694.1"/>
    </source>
</evidence>
<dbReference type="OrthoDB" id="332676at2"/>
<sequence>MQTQRYSQEKISQRDASSQWLADFEVPGFTPHRLLRTGHLQTLISARIGDSIRPFASSHRRHQVTLPDGDAVVMHDDEPDGWTPENGAVLMLHGICGCHAAPYMIRFQRRLGQQGIRTFRLDMRGCGDSASLCQSITHAGRSEDVISAIEFIADLIDDTNSPIGAVGVSLGGNQLLLTAGRVGNGFHDAPKGWDRVGPVLAIAPPLDLQRCSDAMQSPALRFYNWYFITHLLRRASPRLKSRDDYQQMLKLPRPRTLRKFDRTFTAPLAGFENEQAYYRESSAASVVDHIEVPTLIVTADDDPLVPIESFEKLLEQGRHEKGQQSPVRLHVSRGGGHHGFLKRDRTSWTDDLVSEFFQEGLKRSRQ</sequence>
<organism evidence="5 6">
    <name type="scientific">Rhodopirellula sallentina SM41</name>
    <dbReference type="NCBI Taxonomy" id="1263870"/>
    <lineage>
        <taxon>Bacteria</taxon>
        <taxon>Pseudomonadati</taxon>
        <taxon>Planctomycetota</taxon>
        <taxon>Planctomycetia</taxon>
        <taxon>Pirellulales</taxon>
        <taxon>Pirellulaceae</taxon>
        <taxon>Rhodopirellula</taxon>
    </lineage>
</organism>